<gene>
    <name evidence="7" type="primary">vsr</name>
    <name evidence="7" type="ORF">GRI69_14360</name>
</gene>
<dbReference type="InterPro" id="IPR004603">
    <property type="entry name" value="DNA_mismatch_endonuc_vsr"/>
</dbReference>
<evidence type="ECO:0000256" key="3">
    <source>
        <dbReference type="ARBA" id="ARBA00022763"/>
    </source>
</evidence>
<dbReference type="RefSeq" id="WP_160728961.1">
    <property type="nucleotide sequence ID" value="NZ_WTYC01000012.1"/>
</dbReference>
<dbReference type="EMBL" id="WTYC01000012">
    <property type="protein sequence ID" value="MXO49435.1"/>
    <property type="molecule type" value="Genomic_DNA"/>
</dbReference>
<keyword evidence="5 6" id="KW-0234">DNA repair</keyword>
<evidence type="ECO:0000256" key="5">
    <source>
        <dbReference type="ARBA" id="ARBA00023204"/>
    </source>
</evidence>
<evidence type="ECO:0000313" key="7">
    <source>
        <dbReference type="EMBL" id="MXO49435.1"/>
    </source>
</evidence>
<keyword evidence="1 6" id="KW-0540">Nuclease</keyword>
<comment type="caution">
    <text evidence="7">The sequence shown here is derived from an EMBL/GenBank/DDBJ whole genome shotgun (WGS) entry which is preliminary data.</text>
</comment>
<proteinExistence type="inferred from homology"/>
<dbReference type="GO" id="GO:0004519">
    <property type="term" value="F:endonuclease activity"/>
    <property type="evidence" value="ECO:0007669"/>
    <property type="project" value="UniProtKB-KW"/>
</dbReference>
<evidence type="ECO:0000256" key="4">
    <source>
        <dbReference type="ARBA" id="ARBA00022801"/>
    </source>
</evidence>
<keyword evidence="4 6" id="KW-0378">Hydrolase</keyword>
<keyword evidence="3 6" id="KW-0227">DNA damage</keyword>
<evidence type="ECO:0000256" key="1">
    <source>
        <dbReference type="ARBA" id="ARBA00022722"/>
    </source>
</evidence>
<evidence type="ECO:0000256" key="2">
    <source>
        <dbReference type="ARBA" id="ARBA00022759"/>
    </source>
</evidence>
<reference evidence="7 8" key="1">
    <citation type="submission" date="2019-12" db="EMBL/GenBank/DDBJ databases">
        <title>Genomic-based taxomic classification of the family Erythrobacteraceae.</title>
        <authorList>
            <person name="Xu L."/>
        </authorList>
    </citation>
    <scope>NUCLEOTIDE SEQUENCE [LARGE SCALE GENOMIC DNA]</scope>
    <source>
        <strain evidence="7 8">DSM 17792</strain>
    </source>
</reference>
<name>A0A844XTM3_9SPHN</name>
<sequence>MAESTVATTRSRMMAAIRGKDTKPELMVRRGLHARGFRYRLHSLKLPGKPDIVLTSRRAAIFVHGCFWHRHMGCHWCTFPKTRKEFWTSKFALNVARDTRQQEELLQLGWRVAIVWECATKASDFGCTIEKLAAWLESSDRSFETAVIRAGDTDAPTCL</sequence>
<dbReference type="Proteomes" id="UP000448199">
    <property type="component" value="Unassembled WGS sequence"/>
</dbReference>
<keyword evidence="8" id="KW-1185">Reference proteome</keyword>
<dbReference type="CDD" id="cd00221">
    <property type="entry name" value="Vsr"/>
    <property type="match status" value="1"/>
</dbReference>
<accession>A0A844XTM3</accession>
<protein>
    <recommendedName>
        <fullName evidence="6">Very short patch repair endonuclease</fullName>
        <ecNumber evidence="6">3.1.-.-</ecNumber>
    </recommendedName>
</protein>
<dbReference type="InterPro" id="IPR011335">
    <property type="entry name" value="Restrct_endonuc-II-like"/>
</dbReference>
<comment type="function">
    <text evidence="6">May nick specific sequences that contain T:G mispairs resulting from m5C-deamination.</text>
</comment>
<dbReference type="GO" id="GO:0016787">
    <property type="term" value="F:hydrolase activity"/>
    <property type="evidence" value="ECO:0007669"/>
    <property type="project" value="UniProtKB-KW"/>
</dbReference>
<dbReference type="OrthoDB" id="9801520at2"/>
<evidence type="ECO:0000313" key="8">
    <source>
        <dbReference type="Proteomes" id="UP000448199"/>
    </source>
</evidence>
<dbReference type="GO" id="GO:0006298">
    <property type="term" value="P:mismatch repair"/>
    <property type="evidence" value="ECO:0007669"/>
    <property type="project" value="UniProtKB-UniRule"/>
</dbReference>
<dbReference type="EC" id="3.1.-.-" evidence="6"/>
<evidence type="ECO:0000256" key="6">
    <source>
        <dbReference type="PIRNR" id="PIRNR018267"/>
    </source>
</evidence>
<dbReference type="AlphaFoldDB" id="A0A844XTM3"/>
<organism evidence="7 8">
    <name type="scientific">Qipengyuania vulgaris</name>
    <dbReference type="NCBI Taxonomy" id="291985"/>
    <lineage>
        <taxon>Bacteria</taxon>
        <taxon>Pseudomonadati</taxon>
        <taxon>Pseudomonadota</taxon>
        <taxon>Alphaproteobacteria</taxon>
        <taxon>Sphingomonadales</taxon>
        <taxon>Erythrobacteraceae</taxon>
        <taxon>Qipengyuania</taxon>
    </lineage>
</organism>
<comment type="similarity">
    <text evidence="6">Belongs to the vsr family.</text>
</comment>
<dbReference type="PIRSF" id="PIRSF018267">
    <property type="entry name" value="VSR_endonuc"/>
    <property type="match status" value="1"/>
</dbReference>
<dbReference type="NCBIfam" id="TIGR00632">
    <property type="entry name" value="vsr"/>
    <property type="match status" value="1"/>
</dbReference>
<dbReference type="Gene3D" id="3.40.960.10">
    <property type="entry name" value="VSR Endonuclease"/>
    <property type="match status" value="1"/>
</dbReference>
<keyword evidence="2 6" id="KW-0255">Endonuclease</keyword>
<dbReference type="SUPFAM" id="SSF52980">
    <property type="entry name" value="Restriction endonuclease-like"/>
    <property type="match status" value="1"/>
</dbReference>
<dbReference type="Pfam" id="PF03852">
    <property type="entry name" value="Vsr"/>
    <property type="match status" value="1"/>
</dbReference>